<dbReference type="AlphaFoldDB" id="A0AAV3ZZQ4"/>
<comment type="caution">
    <text evidence="2">The sequence shown here is derived from an EMBL/GenBank/DDBJ whole genome shotgun (WGS) entry which is preliminary data.</text>
</comment>
<dbReference type="EMBL" id="BLXT01003051">
    <property type="protein sequence ID" value="GFO00167.1"/>
    <property type="molecule type" value="Genomic_DNA"/>
</dbReference>
<sequence>MASLGYIDEDKEETGEQPQIEFYQHTATQNYKNAKIDEDLTPVQKLEVRQVLEKHSNVLTDVPGKTDILKHEIRLTDNKPFRVTQYATPFRAKAAIQKELNSMLEQDILDHQVVHIAHP</sequence>
<feature type="region of interest" description="Disordered" evidence="1">
    <location>
        <begin position="1"/>
        <end position="20"/>
    </location>
</feature>
<evidence type="ECO:0000256" key="1">
    <source>
        <dbReference type="SAM" id="MobiDB-lite"/>
    </source>
</evidence>
<proteinExistence type="predicted"/>
<evidence type="ECO:0000313" key="2">
    <source>
        <dbReference type="EMBL" id="GFO00167.1"/>
    </source>
</evidence>
<accession>A0AAV3ZZQ4</accession>
<dbReference type="InterPro" id="IPR043502">
    <property type="entry name" value="DNA/RNA_pol_sf"/>
</dbReference>
<evidence type="ECO:0000313" key="3">
    <source>
        <dbReference type="Proteomes" id="UP000735302"/>
    </source>
</evidence>
<reference evidence="2 3" key="1">
    <citation type="journal article" date="2021" name="Elife">
        <title>Chloroplast acquisition without the gene transfer in kleptoplastic sea slugs, Plakobranchus ocellatus.</title>
        <authorList>
            <person name="Maeda T."/>
            <person name="Takahashi S."/>
            <person name="Yoshida T."/>
            <person name="Shimamura S."/>
            <person name="Takaki Y."/>
            <person name="Nagai Y."/>
            <person name="Toyoda A."/>
            <person name="Suzuki Y."/>
            <person name="Arimoto A."/>
            <person name="Ishii H."/>
            <person name="Satoh N."/>
            <person name="Nishiyama T."/>
            <person name="Hasebe M."/>
            <person name="Maruyama T."/>
            <person name="Minagawa J."/>
            <person name="Obokata J."/>
            <person name="Shigenobu S."/>
        </authorList>
    </citation>
    <scope>NUCLEOTIDE SEQUENCE [LARGE SCALE GENOMIC DNA]</scope>
</reference>
<keyword evidence="3" id="KW-1185">Reference proteome</keyword>
<gene>
    <name evidence="2" type="ORF">PoB_002667200</name>
</gene>
<name>A0AAV3ZZQ4_9GAST</name>
<protein>
    <submittedName>
        <fullName evidence="2">Retrovirus-related pol polyprotein from transposon 17.6</fullName>
    </submittedName>
</protein>
<dbReference type="SUPFAM" id="SSF56672">
    <property type="entry name" value="DNA/RNA polymerases"/>
    <property type="match status" value="1"/>
</dbReference>
<organism evidence="2 3">
    <name type="scientific">Plakobranchus ocellatus</name>
    <dbReference type="NCBI Taxonomy" id="259542"/>
    <lineage>
        <taxon>Eukaryota</taxon>
        <taxon>Metazoa</taxon>
        <taxon>Spiralia</taxon>
        <taxon>Lophotrochozoa</taxon>
        <taxon>Mollusca</taxon>
        <taxon>Gastropoda</taxon>
        <taxon>Heterobranchia</taxon>
        <taxon>Euthyneura</taxon>
        <taxon>Panpulmonata</taxon>
        <taxon>Sacoglossa</taxon>
        <taxon>Placobranchoidea</taxon>
        <taxon>Plakobranchidae</taxon>
        <taxon>Plakobranchus</taxon>
    </lineage>
</organism>
<dbReference type="Proteomes" id="UP000735302">
    <property type="component" value="Unassembled WGS sequence"/>
</dbReference>